<accession>A0A438KDX1</accession>
<dbReference type="InterPro" id="IPR036397">
    <property type="entry name" value="RNaseH_sf"/>
</dbReference>
<dbReference type="AlphaFoldDB" id="A0A438KDX1"/>
<dbReference type="Gene3D" id="3.30.420.10">
    <property type="entry name" value="Ribonuclease H-like superfamily/Ribonuclease H"/>
    <property type="match status" value="1"/>
</dbReference>
<organism evidence="2 3">
    <name type="scientific">Vitis vinifera</name>
    <name type="common">Grape</name>
    <dbReference type="NCBI Taxonomy" id="29760"/>
    <lineage>
        <taxon>Eukaryota</taxon>
        <taxon>Viridiplantae</taxon>
        <taxon>Streptophyta</taxon>
        <taxon>Embryophyta</taxon>
        <taxon>Tracheophyta</taxon>
        <taxon>Spermatophyta</taxon>
        <taxon>Magnoliopsida</taxon>
        <taxon>eudicotyledons</taxon>
        <taxon>Gunneridae</taxon>
        <taxon>Pentapetalae</taxon>
        <taxon>rosids</taxon>
        <taxon>Vitales</taxon>
        <taxon>Vitaceae</taxon>
        <taxon>Viteae</taxon>
        <taxon>Vitis</taxon>
    </lineage>
</organism>
<name>A0A438KDX1_VITVI</name>
<dbReference type="Proteomes" id="UP000288805">
    <property type="component" value="Unassembled WGS sequence"/>
</dbReference>
<dbReference type="GO" id="GO:0003676">
    <property type="term" value="F:nucleic acid binding"/>
    <property type="evidence" value="ECO:0007669"/>
    <property type="project" value="InterPro"/>
</dbReference>
<dbReference type="PANTHER" id="PTHR48475:SF2">
    <property type="entry name" value="RIBONUCLEASE H"/>
    <property type="match status" value="1"/>
</dbReference>
<protein>
    <recommendedName>
        <fullName evidence="1">RNase H type-1 domain-containing protein</fullName>
    </recommendedName>
</protein>
<dbReference type="SUPFAM" id="SSF53098">
    <property type="entry name" value="Ribonuclease H-like"/>
    <property type="match status" value="1"/>
</dbReference>
<evidence type="ECO:0000259" key="1">
    <source>
        <dbReference type="Pfam" id="PF13456"/>
    </source>
</evidence>
<gene>
    <name evidence="2" type="ORF">CK203_008698</name>
</gene>
<sequence length="121" mass="13922">MLAGLDLALMLVATKLEIKSDSQLIVEQIQQDYKAKDECMTQYLAMVEEHLKKLNDWIIRPTPREENGKADALVRIVATLPINETIMLPIYLKVMPSITLESVCNTNEEDSRWMLDIIKYL</sequence>
<dbReference type="InterPro" id="IPR012337">
    <property type="entry name" value="RNaseH-like_sf"/>
</dbReference>
<dbReference type="Pfam" id="PF13456">
    <property type="entry name" value="RVT_3"/>
    <property type="match status" value="1"/>
</dbReference>
<comment type="caution">
    <text evidence="2">The sequence shown here is derived from an EMBL/GenBank/DDBJ whole genome shotgun (WGS) entry which is preliminary data.</text>
</comment>
<proteinExistence type="predicted"/>
<feature type="domain" description="RNase H type-1" evidence="1">
    <location>
        <begin position="2"/>
        <end position="75"/>
    </location>
</feature>
<dbReference type="GO" id="GO:0004523">
    <property type="term" value="F:RNA-DNA hybrid ribonuclease activity"/>
    <property type="evidence" value="ECO:0007669"/>
    <property type="project" value="InterPro"/>
</dbReference>
<dbReference type="EMBL" id="QGNW01000009">
    <property type="protein sequence ID" value="RVX19398.1"/>
    <property type="molecule type" value="Genomic_DNA"/>
</dbReference>
<dbReference type="PANTHER" id="PTHR48475">
    <property type="entry name" value="RIBONUCLEASE H"/>
    <property type="match status" value="1"/>
</dbReference>
<reference evidence="2 3" key="1">
    <citation type="journal article" date="2018" name="PLoS Genet.">
        <title>Population sequencing reveals clonal diversity and ancestral inbreeding in the grapevine cultivar Chardonnay.</title>
        <authorList>
            <person name="Roach M.J."/>
            <person name="Johnson D.L."/>
            <person name="Bohlmann J."/>
            <person name="van Vuuren H.J."/>
            <person name="Jones S.J."/>
            <person name="Pretorius I.S."/>
            <person name="Schmidt S.A."/>
            <person name="Borneman A.R."/>
        </authorList>
    </citation>
    <scope>NUCLEOTIDE SEQUENCE [LARGE SCALE GENOMIC DNA]</scope>
    <source>
        <strain evidence="3">cv. Chardonnay</strain>
        <tissue evidence="2">Leaf</tissue>
    </source>
</reference>
<evidence type="ECO:0000313" key="2">
    <source>
        <dbReference type="EMBL" id="RVX19398.1"/>
    </source>
</evidence>
<evidence type="ECO:0000313" key="3">
    <source>
        <dbReference type="Proteomes" id="UP000288805"/>
    </source>
</evidence>
<dbReference type="InterPro" id="IPR002156">
    <property type="entry name" value="RNaseH_domain"/>
</dbReference>